<dbReference type="InterPro" id="IPR002171">
    <property type="entry name" value="Ribosomal_uL2"/>
</dbReference>
<dbReference type="SMART" id="SM01383">
    <property type="entry name" value="Ribosomal_L2"/>
    <property type="match status" value="1"/>
</dbReference>
<reference evidence="9 10" key="1">
    <citation type="journal article" date="2016" name="Nat. Commun.">
        <title>Thousands of microbial genomes shed light on interconnected biogeochemical processes in an aquifer system.</title>
        <authorList>
            <person name="Anantharaman K."/>
            <person name="Brown C.T."/>
            <person name="Hug L.A."/>
            <person name="Sharon I."/>
            <person name="Castelle C.J."/>
            <person name="Probst A.J."/>
            <person name="Thomas B.C."/>
            <person name="Singh A."/>
            <person name="Wilkins M.J."/>
            <person name="Karaoz U."/>
            <person name="Brodie E.L."/>
            <person name="Williams K.H."/>
            <person name="Hubbard S.S."/>
            <person name="Banfield J.F."/>
        </authorList>
    </citation>
    <scope>NUCLEOTIDE SEQUENCE [LARGE SCALE GENOMIC DNA]</scope>
</reference>
<gene>
    <name evidence="5" type="primary">rplB</name>
    <name evidence="9" type="ORF">A2482_02450</name>
</gene>
<dbReference type="SMART" id="SM01382">
    <property type="entry name" value="Ribosomal_L2_C"/>
    <property type="match status" value="1"/>
</dbReference>
<evidence type="ECO:0000256" key="4">
    <source>
        <dbReference type="ARBA" id="ARBA00035242"/>
    </source>
</evidence>
<dbReference type="SUPFAM" id="SSF50249">
    <property type="entry name" value="Nucleic acid-binding proteins"/>
    <property type="match status" value="1"/>
</dbReference>
<dbReference type="InterPro" id="IPR005880">
    <property type="entry name" value="Ribosomal_uL2_bac/org-type"/>
</dbReference>
<dbReference type="NCBIfam" id="TIGR01171">
    <property type="entry name" value="rplB_bact"/>
    <property type="match status" value="1"/>
</dbReference>
<keyword evidence="5" id="KW-0699">rRNA-binding</keyword>
<dbReference type="Proteomes" id="UP000178656">
    <property type="component" value="Unassembled WGS sequence"/>
</dbReference>
<comment type="subunit">
    <text evidence="5">Part of the 50S ribosomal subunit. Forms a bridge to the 30S subunit in the 70S ribosome.</text>
</comment>
<feature type="domain" description="Large ribosomal subunit protein uL2 C-terminal" evidence="7">
    <location>
        <begin position="125"/>
        <end position="254"/>
    </location>
</feature>
<accession>A0A1F5TG73</accession>
<evidence type="ECO:0000313" key="10">
    <source>
        <dbReference type="Proteomes" id="UP000178656"/>
    </source>
</evidence>
<keyword evidence="2 5" id="KW-0689">Ribosomal protein</keyword>
<protein>
    <recommendedName>
        <fullName evidence="4 5">Large ribosomal subunit protein uL2</fullName>
    </recommendedName>
</protein>
<dbReference type="InterPro" id="IPR014726">
    <property type="entry name" value="Ribosomal_uL2_dom3"/>
</dbReference>
<dbReference type="GO" id="GO:0003735">
    <property type="term" value="F:structural constituent of ribosome"/>
    <property type="evidence" value="ECO:0007669"/>
    <property type="project" value="InterPro"/>
</dbReference>
<dbReference type="GO" id="GO:0019843">
    <property type="term" value="F:rRNA binding"/>
    <property type="evidence" value="ECO:0007669"/>
    <property type="project" value="UniProtKB-UniRule"/>
</dbReference>
<evidence type="ECO:0000313" key="9">
    <source>
        <dbReference type="EMBL" id="OGF37531.1"/>
    </source>
</evidence>
<dbReference type="Pfam" id="PF00181">
    <property type="entry name" value="Ribosomal_L2_N"/>
    <property type="match status" value="1"/>
</dbReference>
<sequence length="279" mass="30853">MSIKVYKPTTAARRQMSIISADGYTAHEPEKSLIVIRKKHSGRNAQGKITVRHKGGGEKRFYRLIDFKRDKFGVPAKVMTLEYDPNRTPKIALLYYRDGEKRYIIAPADLQVGDTVVSSKEKCEMKIGNAMPLEHIPVGTLVHCVELVPGKGAEMVRSAGSWCKLMAIDGGFAHLRLPSTEVRMVPQACFATVGQVSNAEHMHVIIGKAGRMRHMGVKPTVRGKAMNPVDHPHGGGEGSNPIGLKHPKTPWGKPALGVKTRKHHKPSDTLIIQRRKKQV</sequence>
<dbReference type="Gene3D" id="4.10.950.10">
    <property type="entry name" value="Ribosomal protein L2, domain 3"/>
    <property type="match status" value="1"/>
</dbReference>
<dbReference type="PIRSF" id="PIRSF002158">
    <property type="entry name" value="Ribosomal_L2"/>
    <property type="match status" value="1"/>
</dbReference>
<dbReference type="Gene3D" id="2.40.50.140">
    <property type="entry name" value="Nucleic acid-binding proteins"/>
    <property type="match status" value="1"/>
</dbReference>
<dbReference type="PANTHER" id="PTHR13691">
    <property type="entry name" value="RIBOSOMAL PROTEIN L2"/>
    <property type="match status" value="1"/>
</dbReference>
<feature type="region of interest" description="Disordered" evidence="6">
    <location>
        <begin position="225"/>
        <end position="249"/>
    </location>
</feature>
<dbReference type="InterPro" id="IPR022669">
    <property type="entry name" value="Ribosomal_uL2_C"/>
</dbReference>
<dbReference type="FunFam" id="4.10.950.10:FF:000001">
    <property type="entry name" value="50S ribosomal protein L2"/>
    <property type="match status" value="1"/>
</dbReference>
<dbReference type="SUPFAM" id="SSF50104">
    <property type="entry name" value="Translation proteins SH3-like domain"/>
    <property type="match status" value="1"/>
</dbReference>
<evidence type="ECO:0000256" key="2">
    <source>
        <dbReference type="ARBA" id="ARBA00022980"/>
    </source>
</evidence>
<dbReference type="FunFam" id="2.30.30.30:FF:000001">
    <property type="entry name" value="50S ribosomal protein L2"/>
    <property type="match status" value="1"/>
</dbReference>
<comment type="function">
    <text evidence="5">One of the primary rRNA binding proteins. Required for association of the 30S and 50S subunits to form the 70S ribosome, for tRNA binding and peptide bond formation. It has been suggested to have peptidyltransferase activity; this is somewhat controversial. Makes several contacts with the 16S rRNA in the 70S ribosome.</text>
</comment>
<dbReference type="Gene3D" id="2.30.30.30">
    <property type="match status" value="1"/>
</dbReference>
<dbReference type="AlphaFoldDB" id="A0A1F5TG73"/>
<dbReference type="GO" id="GO:0002181">
    <property type="term" value="P:cytoplasmic translation"/>
    <property type="evidence" value="ECO:0007669"/>
    <property type="project" value="TreeGrafter"/>
</dbReference>
<evidence type="ECO:0000256" key="1">
    <source>
        <dbReference type="ARBA" id="ARBA00005636"/>
    </source>
</evidence>
<proteinExistence type="inferred from homology"/>
<keyword evidence="5" id="KW-0694">RNA-binding</keyword>
<comment type="caution">
    <text evidence="9">The sequence shown here is derived from an EMBL/GenBank/DDBJ whole genome shotgun (WGS) entry which is preliminary data.</text>
</comment>
<dbReference type="FunFam" id="2.40.50.140:FF:000003">
    <property type="entry name" value="50S ribosomal protein L2"/>
    <property type="match status" value="1"/>
</dbReference>
<name>A0A1F5TG73_9BACT</name>
<evidence type="ECO:0000256" key="5">
    <source>
        <dbReference type="HAMAP-Rule" id="MF_01320"/>
    </source>
</evidence>
<dbReference type="GO" id="GO:0015934">
    <property type="term" value="C:large ribosomal subunit"/>
    <property type="evidence" value="ECO:0007669"/>
    <property type="project" value="InterPro"/>
</dbReference>
<dbReference type="InterPro" id="IPR008991">
    <property type="entry name" value="Translation_prot_SH3-like_sf"/>
</dbReference>
<dbReference type="PANTHER" id="PTHR13691:SF5">
    <property type="entry name" value="LARGE RIBOSOMAL SUBUNIT PROTEIN UL2M"/>
    <property type="match status" value="1"/>
</dbReference>
<evidence type="ECO:0000259" key="7">
    <source>
        <dbReference type="SMART" id="SM01382"/>
    </source>
</evidence>
<keyword evidence="3 5" id="KW-0687">Ribonucleoprotein</keyword>
<dbReference type="InterPro" id="IPR014722">
    <property type="entry name" value="Rib_uL2_dom2"/>
</dbReference>
<dbReference type="Pfam" id="PF03947">
    <property type="entry name" value="Ribosomal_L2_C"/>
    <property type="match status" value="1"/>
</dbReference>
<evidence type="ECO:0000256" key="6">
    <source>
        <dbReference type="SAM" id="MobiDB-lite"/>
    </source>
</evidence>
<evidence type="ECO:0000256" key="3">
    <source>
        <dbReference type="ARBA" id="ARBA00023274"/>
    </source>
</evidence>
<evidence type="ECO:0000259" key="8">
    <source>
        <dbReference type="SMART" id="SM01383"/>
    </source>
</evidence>
<comment type="similarity">
    <text evidence="1 5">Belongs to the universal ribosomal protein uL2 family.</text>
</comment>
<feature type="domain" description="Large ribosomal subunit protein uL2 RNA-binding" evidence="8">
    <location>
        <begin position="42"/>
        <end position="118"/>
    </location>
</feature>
<dbReference type="GO" id="GO:0016740">
    <property type="term" value="F:transferase activity"/>
    <property type="evidence" value="ECO:0007669"/>
    <property type="project" value="InterPro"/>
</dbReference>
<dbReference type="EMBL" id="MFGM01000020">
    <property type="protein sequence ID" value="OGF37531.1"/>
    <property type="molecule type" value="Genomic_DNA"/>
</dbReference>
<dbReference type="InterPro" id="IPR022666">
    <property type="entry name" value="Ribosomal_uL2_RNA-bd_dom"/>
</dbReference>
<dbReference type="HAMAP" id="MF_01320_B">
    <property type="entry name" value="Ribosomal_uL2_B"/>
    <property type="match status" value="1"/>
</dbReference>
<dbReference type="InterPro" id="IPR012340">
    <property type="entry name" value="NA-bd_OB-fold"/>
</dbReference>
<organism evidence="9 10">
    <name type="scientific">Candidatus Falkowbacteria bacterium RIFOXYC2_FULL_48_21</name>
    <dbReference type="NCBI Taxonomy" id="1798005"/>
    <lineage>
        <taxon>Bacteria</taxon>
        <taxon>Candidatus Falkowiibacteriota</taxon>
    </lineage>
</organism>